<feature type="domain" description="Peptidase S9 prolyl oligopeptidase catalytic" evidence="7">
    <location>
        <begin position="492"/>
        <end position="703"/>
    </location>
</feature>
<dbReference type="EMBL" id="UINC01003825">
    <property type="protein sequence ID" value="SVA09556.1"/>
    <property type="molecule type" value="Genomic_DNA"/>
</dbReference>
<name>A0A381T046_9ZZZZ</name>
<dbReference type="PANTHER" id="PTHR42881:SF2">
    <property type="entry name" value="PROLYL ENDOPEPTIDASE"/>
    <property type="match status" value="1"/>
</dbReference>
<dbReference type="GO" id="GO:0005829">
    <property type="term" value="C:cytosol"/>
    <property type="evidence" value="ECO:0007669"/>
    <property type="project" value="TreeGrafter"/>
</dbReference>
<evidence type="ECO:0000256" key="4">
    <source>
        <dbReference type="ARBA" id="ARBA00022670"/>
    </source>
</evidence>
<organism evidence="9">
    <name type="scientific">marine metagenome</name>
    <dbReference type="NCBI Taxonomy" id="408172"/>
    <lineage>
        <taxon>unclassified sequences</taxon>
        <taxon>metagenomes</taxon>
        <taxon>ecological metagenomes</taxon>
    </lineage>
</organism>
<evidence type="ECO:0000256" key="6">
    <source>
        <dbReference type="ARBA" id="ARBA00022825"/>
    </source>
</evidence>
<reference evidence="9" key="1">
    <citation type="submission" date="2018-05" db="EMBL/GenBank/DDBJ databases">
        <authorList>
            <person name="Lanie J.A."/>
            <person name="Ng W.-L."/>
            <person name="Kazmierczak K.M."/>
            <person name="Andrzejewski T.M."/>
            <person name="Davidsen T.M."/>
            <person name="Wayne K.J."/>
            <person name="Tettelin H."/>
            <person name="Glass J.I."/>
            <person name="Rusch D."/>
            <person name="Podicherti R."/>
            <person name="Tsui H.-C.T."/>
            <person name="Winkler M.E."/>
        </authorList>
    </citation>
    <scope>NUCLEOTIDE SEQUENCE</scope>
</reference>
<dbReference type="PROSITE" id="PS00708">
    <property type="entry name" value="PRO_ENDOPEP_SER"/>
    <property type="match status" value="1"/>
</dbReference>
<evidence type="ECO:0000256" key="2">
    <source>
        <dbReference type="ARBA" id="ARBA00005228"/>
    </source>
</evidence>
<dbReference type="SUPFAM" id="SSF50993">
    <property type="entry name" value="Peptidase/esterase 'gauge' domain"/>
    <property type="match status" value="1"/>
</dbReference>
<keyword evidence="6" id="KW-0720">Serine protease</keyword>
<dbReference type="InterPro" id="IPR002470">
    <property type="entry name" value="Peptidase_S9A"/>
</dbReference>
<dbReference type="InterPro" id="IPR051167">
    <property type="entry name" value="Prolyl_oligopep/macrocyclase"/>
</dbReference>
<comment type="similarity">
    <text evidence="2">Belongs to the peptidase S9A family.</text>
</comment>
<evidence type="ECO:0000313" key="9">
    <source>
        <dbReference type="EMBL" id="SVA09556.1"/>
    </source>
</evidence>
<dbReference type="PANTHER" id="PTHR42881">
    <property type="entry name" value="PROLYL ENDOPEPTIDASE"/>
    <property type="match status" value="1"/>
</dbReference>
<dbReference type="AlphaFoldDB" id="A0A381T046"/>
<feature type="domain" description="Peptidase S9A N-terminal" evidence="8">
    <location>
        <begin position="29"/>
        <end position="430"/>
    </location>
</feature>
<dbReference type="GO" id="GO:0006508">
    <property type="term" value="P:proteolysis"/>
    <property type="evidence" value="ECO:0007669"/>
    <property type="project" value="UniProtKB-KW"/>
</dbReference>
<dbReference type="GO" id="GO:0070012">
    <property type="term" value="F:oligopeptidase activity"/>
    <property type="evidence" value="ECO:0007669"/>
    <property type="project" value="TreeGrafter"/>
</dbReference>
<evidence type="ECO:0000259" key="7">
    <source>
        <dbReference type="Pfam" id="PF00326"/>
    </source>
</evidence>
<sequence>MTKYYPLLLFISLFICPSSSLGNGIDYPLSNKSSVVDDYHGYLIKDPYRDLENLDSADTKLWIRNQNIFSQSFLKQINQQQEFKQILENIFDKESQSIPFRKKTKYFSWYNNGSWQQSKLFYSNNLNSIKTLLLDPNVLSKDGTISIGSVSISPNAELIAYSISDGGSDWKTWKIRNIDTKKDLPDTIKWSKFSGAEWAKDNSGFYYSRYSEPKTGDEYEELNRNQTLFFHSIGESQSNDKLIYERPDKPEWGWGTTVTEDGSYLLLSVSEGTDERNRIFYKDLRTENNSFIELIPELIGQFIFLGNIGSEFLFFTDFKAPKGTIISININNPQKTNWKTLVAEADDALTRVELLDNYILCQYLKDVSSEILLFNKKTFSKKKISFDKKGIISGITTTQDSDVFYFSFTNYIQPNEIYQYNATNDRINLLWKKQVPDYKPADYLSKQLFYPSKDGTLIPMYISYKKDINLDHNTPLLLYGYGGFDISILPNFRERYLAWMKMGGMVAVPNLRGGGEYGEEWHRQGMLDNKQNVFDDFIAAAEYLHGEKLSRPGRTVIEGRSNGGLLVGATMLQRPDLFGVALPGVGVMDMLRFNKFTIGWAWESDYGSPEDKQGFETLVQYSPYHNIEMGECYPPTLVTTSELDDRVVPSHSYKFTARLQEAQNCQNPILIRIETRAGHGAGTPRDKTINYISDVYGFAFHYLLQN</sequence>
<dbReference type="Gene3D" id="3.40.50.1820">
    <property type="entry name" value="alpha/beta hydrolase"/>
    <property type="match status" value="1"/>
</dbReference>
<dbReference type="InterPro" id="IPR001375">
    <property type="entry name" value="Peptidase_S9_cat"/>
</dbReference>
<keyword evidence="5" id="KW-0378">Hydrolase</keyword>
<evidence type="ECO:0000256" key="5">
    <source>
        <dbReference type="ARBA" id="ARBA00022801"/>
    </source>
</evidence>
<evidence type="ECO:0000256" key="3">
    <source>
        <dbReference type="ARBA" id="ARBA00011897"/>
    </source>
</evidence>
<comment type="catalytic activity">
    <reaction evidence="1">
        <text>Hydrolysis of Pro-|-Xaa &gt;&gt; Ala-|-Xaa in oligopeptides.</text>
        <dbReference type="EC" id="3.4.21.26"/>
    </reaction>
</comment>
<evidence type="ECO:0000259" key="8">
    <source>
        <dbReference type="Pfam" id="PF02897"/>
    </source>
</evidence>
<dbReference type="Pfam" id="PF02897">
    <property type="entry name" value="Peptidase_S9_N"/>
    <property type="match status" value="1"/>
</dbReference>
<dbReference type="Gene3D" id="2.130.10.120">
    <property type="entry name" value="Prolyl oligopeptidase, N-terminal domain"/>
    <property type="match status" value="1"/>
</dbReference>
<dbReference type="EC" id="3.4.21.26" evidence="3"/>
<dbReference type="SUPFAM" id="SSF53474">
    <property type="entry name" value="alpha/beta-Hydrolases"/>
    <property type="match status" value="1"/>
</dbReference>
<dbReference type="InterPro" id="IPR029058">
    <property type="entry name" value="AB_hydrolase_fold"/>
</dbReference>
<gene>
    <name evidence="9" type="ORF">METZ01_LOCUS62410</name>
</gene>
<keyword evidence="4" id="KW-0645">Protease</keyword>
<proteinExistence type="inferred from homology"/>
<dbReference type="PRINTS" id="PR00862">
    <property type="entry name" value="PROLIGOPTASE"/>
</dbReference>
<evidence type="ECO:0000256" key="1">
    <source>
        <dbReference type="ARBA" id="ARBA00001070"/>
    </source>
</evidence>
<dbReference type="InterPro" id="IPR002471">
    <property type="entry name" value="Pept_S9_AS"/>
</dbReference>
<protein>
    <recommendedName>
        <fullName evidence="3">prolyl oligopeptidase</fullName>
        <ecNumber evidence="3">3.4.21.26</ecNumber>
    </recommendedName>
</protein>
<accession>A0A381T046</accession>
<dbReference type="InterPro" id="IPR023302">
    <property type="entry name" value="Pept_S9A_N"/>
</dbReference>
<dbReference type="Pfam" id="PF00326">
    <property type="entry name" value="Peptidase_S9"/>
    <property type="match status" value="1"/>
</dbReference>
<dbReference type="GO" id="GO:0004252">
    <property type="term" value="F:serine-type endopeptidase activity"/>
    <property type="evidence" value="ECO:0007669"/>
    <property type="project" value="UniProtKB-EC"/>
</dbReference>
<dbReference type="FunFam" id="3.40.50.1820:FF:000005">
    <property type="entry name" value="Prolyl endopeptidase"/>
    <property type="match status" value="1"/>
</dbReference>